<dbReference type="InterPro" id="IPR009080">
    <property type="entry name" value="tRNAsynth_Ia_anticodon-bd"/>
</dbReference>
<dbReference type="SUPFAM" id="SSF55190">
    <property type="entry name" value="Arginyl-tRNA synthetase (ArgRS), N-terminal 'additional' domain"/>
    <property type="match status" value="1"/>
</dbReference>
<organism evidence="14 15">
    <name type="scientific">Daphnia magna</name>
    <dbReference type="NCBI Taxonomy" id="35525"/>
    <lineage>
        <taxon>Eukaryota</taxon>
        <taxon>Metazoa</taxon>
        <taxon>Ecdysozoa</taxon>
        <taxon>Arthropoda</taxon>
        <taxon>Crustacea</taxon>
        <taxon>Branchiopoda</taxon>
        <taxon>Diplostraca</taxon>
        <taxon>Cladocera</taxon>
        <taxon>Anomopoda</taxon>
        <taxon>Daphniidae</taxon>
        <taxon>Daphnia</taxon>
    </lineage>
</organism>
<evidence type="ECO:0000256" key="7">
    <source>
        <dbReference type="ARBA" id="ARBA00022840"/>
    </source>
</evidence>
<dbReference type="Pfam" id="PF03485">
    <property type="entry name" value="Arg_tRNA_synt_N"/>
    <property type="match status" value="1"/>
</dbReference>
<dbReference type="Gene3D" id="3.40.50.620">
    <property type="entry name" value="HUPs"/>
    <property type="match status" value="1"/>
</dbReference>
<dbReference type="InterPro" id="IPR035684">
    <property type="entry name" value="ArgRS_core"/>
</dbReference>
<comment type="caution">
    <text evidence="14">The sequence shown here is derived from an EMBL/GenBank/DDBJ whole genome shotgun (WGS) entry which is preliminary data.</text>
</comment>
<name>A0A0P5D5G9_9CRUS</name>
<evidence type="ECO:0000256" key="1">
    <source>
        <dbReference type="ARBA" id="ARBA00004514"/>
    </source>
</evidence>
<sequence length="672" mass="75680">MDSAKIQHLGERAAKAEAEIMALMQQLSMLKSGVAGNDVEDNSEAEKLMAENAKLNYRINIMKRALEDNGGQRSAKKCKPESAPNGMVNILLKLEELFSLAIEQAFPNVKGFQVVVVPTTPNFGDYQFNGAMSLSKLLRTMGKSLNPREVASVIRENVPSNSVTDTLELAGPGYINIKLKASFVQEQLSLLLTRGVRPPCGVEKKRVIVDFSSPNIAKEMHVGHLRSTIIGDSICKLLEFLGHDVVRMNHVGDWGTQFGMLLAHLEDRFPNFAEETPPIGDLQSFYKESKIRFDSDADFKKRAYACVVKLQSHDPVYIKGWQAICDVSRREFQKIYDRLDIKIKERGESFYQDLMKKTVALLEETGVLKEDDGRKVMFAPGIAVPLTIVKSDGGYTYDTSDMAAIRQRIHDEKADWVIYVVDLGQAGHFETIFACAEVAGWLDRKKTRVEHVGFGVVLGEDKKKFKSRSSETVRLVDLLDEGLRRAKEKLIEKERDKVLTPEELESAQNAVAYGCVKYSDLAHNRNGDYVFSFDKMLEDKGNTAVYLLYAYTRIRSIARTANITDEQIKKAVADGIPLGHEKEMKLAKLLLRFPETIVRLTVDLFLHPLCEYLYEVSTVFTEFYDVCYCVEKDRTTGQIVHINMDRMALCEATANVMAQCFSLLGLKTVQKM</sequence>
<evidence type="ECO:0000256" key="4">
    <source>
        <dbReference type="ARBA" id="ARBA00022490"/>
    </source>
</evidence>
<dbReference type="HAMAP" id="MF_00123">
    <property type="entry name" value="Arg_tRNA_synth"/>
    <property type="match status" value="1"/>
</dbReference>
<keyword evidence="4" id="KW-0963">Cytoplasm</keyword>
<evidence type="ECO:0000256" key="9">
    <source>
        <dbReference type="ARBA" id="ARBA00023146"/>
    </source>
</evidence>
<dbReference type="SMART" id="SM00836">
    <property type="entry name" value="DALR_1"/>
    <property type="match status" value="1"/>
</dbReference>
<accession>A0A0P5D5G9</accession>
<dbReference type="InterPro" id="IPR036695">
    <property type="entry name" value="Arg-tRNA-synth_N_sf"/>
</dbReference>
<dbReference type="FunFam" id="1.10.730.10:FF:000096">
    <property type="entry name" value="Arginine--tRNA ligase, cytoplasmic"/>
    <property type="match status" value="1"/>
</dbReference>
<dbReference type="GO" id="GO:0005524">
    <property type="term" value="F:ATP binding"/>
    <property type="evidence" value="ECO:0007669"/>
    <property type="project" value="UniProtKB-KW"/>
</dbReference>
<dbReference type="GO" id="GO:0005829">
    <property type="term" value="C:cytosol"/>
    <property type="evidence" value="ECO:0007669"/>
    <property type="project" value="UniProtKB-SubCell"/>
</dbReference>
<dbReference type="GO" id="GO:0006420">
    <property type="term" value="P:arginyl-tRNA aminoacylation"/>
    <property type="evidence" value="ECO:0007669"/>
    <property type="project" value="InterPro"/>
</dbReference>
<dbReference type="PANTHER" id="PTHR11956">
    <property type="entry name" value="ARGINYL-TRNA SYNTHETASE"/>
    <property type="match status" value="1"/>
</dbReference>
<evidence type="ECO:0000313" key="15">
    <source>
        <dbReference type="Proteomes" id="UP000076858"/>
    </source>
</evidence>
<evidence type="ECO:0000256" key="10">
    <source>
        <dbReference type="ARBA" id="ARBA00033033"/>
    </source>
</evidence>
<dbReference type="EMBL" id="LRGB01000944">
    <property type="protein sequence ID" value="KZS14840.1"/>
    <property type="molecule type" value="Genomic_DNA"/>
</dbReference>
<comment type="catalytic activity">
    <reaction evidence="11">
        <text>tRNA(Arg) + L-arginine + ATP = L-arginyl-tRNA(Arg) + AMP + diphosphate</text>
        <dbReference type="Rhea" id="RHEA:20301"/>
        <dbReference type="Rhea" id="RHEA-COMP:9658"/>
        <dbReference type="Rhea" id="RHEA-COMP:9673"/>
        <dbReference type="ChEBI" id="CHEBI:30616"/>
        <dbReference type="ChEBI" id="CHEBI:32682"/>
        <dbReference type="ChEBI" id="CHEBI:33019"/>
        <dbReference type="ChEBI" id="CHEBI:78442"/>
        <dbReference type="ChEBI" id="CHEBI:78513"/>
        <dbReference type="ChEBI" id="CHEBI:456215"/>
        <dbReference type="EC" id="6.1.1.19"/>
    </reaction>
</comment>
<keyword evidence="7 13" id="KW-0067">ATP-binding</keyword>
<dbReference type="EC" id="6.1.1.19" evidence="3"/>
<dbReference type="Pfam" id="PF05746">
    <property type="entry name" value="DALR_1"/>
    <property type="match status" value="1"/>
</dbReference>
<evidence type="ECO:0000313" key="14">
    <source>
        <dbReference type="EMBL" id="KZS14840.1"/>
    </source>
</evidence>
<dbReference type="InterPro" id="IPR001412">
    <property type="entry name" value="aa-tRNA-synth_I_CS"/>
</dbReference>
<dbReference type="PROSITE" id="PS00178">
    <property type="entry name" value="AA_TRNA_LIGASE_I"/>
    <property type="match status" value="1"/>
</dbReference>
<evidence type="ECO:0000256" key="11">
    <source>
        <dbReference type="ARBA" id="ARBA00049339"/>
    </source>
</evidence>
<dbReference type="Gene3D" id="3.30.1360.70">
    <property type="entry name" value="Arginyl tRNA synthetase N-terminal domain"/>
    <property type="match status" value="1"/>
</dbReference>
<evidence type="ECO:0000256" key="5">
    <source>
        <dbReference type="ARBA" id="ARBA00022598"/>
    </source>
</evidence>
<comment type="subcellular location">
    <subcellularLocation>
        <location evidence="1">Cytoplasm</location>
        <location evidence="1">Cytosol</location>
    </subcellularLocation>
</comment>
<dbReference type="SMART" id="SM01016">
    <property type="entry name" value="Arg_tRNA_synt_N"/>
    <property type="match status" value="1"/>
</dbReference>
<evidence type="ECO:0000256" key="12">
    <source>
        <dbReference type="ARBA" id="ARBA00071644"/>
    </source>
</evidence>
<keyword evidence="15" id="KW-1185">Reference proteome</keyword>
<dbReference type="NCBIfam" id="TIGR00456">
    <property type="entry name" value="argS"/>
    <property type="match status" value="1"/>
</dbReference>
<dbReference type="InterPro" id="IPR014729">
    <property type="entry name" value="Rossmann-like_a/b/a_fold"/>
</dbReference>
<evidence type="ECO:0000256" key="2">
    <source>
        <dbReference type="ARBA" id="ARBA00005594"/>
    </source>
</evidence>
<proteinExistence type="inferred from homology"/>
<keyword evidence="5 13" id="KW-0436">Ligase</keyword>
<dbReference type="FunFam" id="3.30.1360.70:FF:000002">
    <property type="entry name" value="arginine--tRNA ligase, cytoplasmic"/>
    <property type="match status" value="1"/>
</dbReference>
<dbReference type="CDD" id="cd00671">
    <property type="entry name" value="ArgRS_core"/>
    <property type="match status" value="1"/>
</dbReference>
<keyword evidence="6 13" id="KW-0547">Nucleotide-binding</keyword>
<evidence type="ECO:0000256" key="3">
    <source>
        <dbReference type="ARBA" id="ARBA00012837"/>
    </source>
</evidence>
<dbReference type="FunFam" id="3.40.50.620:FF:000084">
    <property type="entry name" value="arginine--tRNA ligase, cytoplasmic"/>
    <property type="match status" value="1"/>
</dbReference>
<dbReference type="AlphaFoldDB" id="A0A0P5D5G9"/>
<dbReference type="Proteomes" id="UP000076858">
    <property type="component" value="Unassembled WGS sequence"/>
</dbReference>
<dbReference type="Pfam" id="PF00750">
    <property type="entry name" value="tRNA-synt_1d"/>
    <property type="match status" value="1"/>
</dbReference>
<dbReference type="SUPFAM" id="SSF52374">
    <property type="entry name" value="Nucleotidylyl transferase"/>
    <property type="match status" value="1"/>
</dbReference>
<keyword evidence="8 13" id="KW-0648">Protein biosynthesis</keyword>
<dbReference type="SUPFAM" id="SSF47323">
    <property type="entry name" value="Anticodon-binding domain of a subclass of class I aminoacyl-tRNA synthetases"/>
    <property type="match status" value="1"/>
</dbReference>
<dbReference type="Gene3D" id="1.10.730.10">
    <property type="entry name" value="Isoleucyl-tRNA Synthetase, Domain 1"/>
    <property type="match status" value="1"/>
</dbReference>
<dbReference type="InterPro" id="IPR001278">
    <property type="entry name" value="Arg-tRNA-ligase"/>
</dbReference>
<dbReference type="GO" id="GO:0004814">
    <property type="term" value="F:arginine-tRNA ligase activity"/>
    <property type="evidence" value="ECO:0007669"/>
    <property type="project" value="UniProtKB-EC"/>
</dbReference>
<evidence type="ECO:0000256" key="6">
    <source>
        <dbReference type="ARBA" id="ARBA00022741"/>
    </source>
</evidence>
<comment type="similarity">
    <text evidence="2 13">Belongs to the class-I aminoacyl-tRNA synthetase family.</text>
</comment>
<dbReference type="OrthoDB" id="68056at2759"/>
<keyword evidence="9 13" id="KW-0030">Aminoacyl-tRNA synthetase</keyword>
<dbReference type="GO" id="GO:0017101">
    <property type="term" value="C:aminoacyl-tRNA synthetase multienzyme complex"/>
    <property type="evidence" value="ECO:0007669"/>
    <property type="project" value="UniProtKB-ARBA"/>
</dbReference>
<dbReference type="STRING" id="35525.A0A0P5D5G9"/>
<dbReference type="InterPro" id="IPR008909">
    <property type="entry name" value="DALR_anticod-bd"/>
</dbReference>
<gene>
    <name evidence="14" type="ORF">APZ42_020218</name>
</gene>
<evidence type="ECO:0000256" key="13">
    <source>
        <dbReference type="RuleBase" id="RU363038"/>
    </source>
</evidence>
<reference evidence="14 15" key="1">
    <citation type="submission" date="2016-03" db="EMBL/GenBank/DDBJ databases">
        <title>EvidentialGene: Evidence-directed Construction of Genes on Genomes.</title>
        <authorList>
            <person name="Gilbert D.G."/>
            <person name="Choi J.-H."/>
            <person name="Mockaitis K."/>
            <person name="Colbourne J."/>
            <person name="Pfrender M."/>
        </authorList>
    </citation>
    <scope>NUCLEOTIDE SEQUENCE [LARGE SCALE GENOMIC DNA]</scope>
    <source>
        <strain evidence="14 15">Xinb3</strain>
        <tissue evidence="14">Complete organism</tissue>
    </source>
</reference>
<dbReference type="PRINTS" id="PR01038">
    <property type="entry name" value="TRNASYNTHARG"/>
</dbReference>
<protein>
    <recommendedName>
        <fullName evidence="12">Probable arginine--tRNA ligase, cytoplasmic</fullName>
        <ecNumber evidence="3">6.1.1.19</ecNumber>
    </recommendedName>
    <alternativeName>
        <fullName evidence="10">Arginyl-tRNA synthetase</fullName>
    </alternativeName>
</protein>
<dbReference type="PANTHER" id="PTHR11956:SF5">
    <property type="entry name" value="ARGININE--TRNA LIGASE, CYTOPLASMIC"/>
    <property type="match status" value="1"/>
</dbReference>
<dbReference type="InterPro" id="IPR005148">
    <property type="entry name" value="Arg-tRNA-synth_N"/>
</dbReference>
<evidence type="ECO:0000256" key="8">
    <source>
        <dbReference type="ARBA" id="ARBA00022917"/>
    </source>
</evidence>